<feature type="chain" id="PRO_5013345823" description="Tetratricopeptide repeat" evidence="2">
    <location>
        <begin position="31"/>
        <end position="669"/>
    </location>
</feature>
<proteinExistence type="predicted"/>
<evidence type="ECO:0000256" key="2">
    <source>
        <dbReference type="SAM" id="SignalP"/>
    </source>
</evidence>
<reference evidence="3" key="1">
    <citation type="submission" date="2017-04" db="EMBL/GenBank/DDBJ databases">
        <title>Population genomics of picophytoplankton unveils novel chromosome hypervariability.</title>
        <authorList>
            <consortium name="DOE Joint Genome Institute"/>
            <person name="Blanc-Mathieu R."/>
            <person name="Krasovec M."/>
            <person name="Hebrard M."/>
            <person name="Yau S."/>
            <person name="Desgranges E."/>
            <person name="Martin J."/>
            <person name="Schackwitz W."/>
            <person name="Kuo A."/>
            <person name="Salin G."/>
            <person name="Donnadieu C."/>
            <person name="Desdevises Y."/>
            <person name="Sanchez-Ferandin S."/>
            <person name="Moreau H."/>
            <person name="Rivals E."/>
            <person name="Grigoriev I.V."/>
            <person name="Grimsley N."/>
            <person name="Eyre-Walker A."/>
            <person name="Piganeau G."/>
        </authorList>
    </citation>
    <scope>NUCLEOTIDE SEQUENCE [LARGE SCALE GENOMIC DNA]</scope>
    <source>
        <strain evidence="3">RCC 1115</strain>
    </source>
</reference>
<keyword evidence="2" id="KW-0732">Signal</keyword>
<feature type="compositionally biased region" description="Basic and acidic residues" evidence="1">
    <location>
        <begin position="634"/>
        <end position="645"/>
    </location>
</feature>
<protein>
    <recommendedName>
        <fullName evidence="4">Tetratricopeptide repeat</fullName>
    </recommendedName>
</protein>
<dbReference type="InterPro" id="IPR011990">
    <property type="entry name" value="TPR-like_helical_dom_sf"/>
</dbReference>
<feature type="signal peptide" evidence="2">
    <location>
        <begin position="1"/>
        <end position="30"/>
    </location>
</feature>
<dbReference type="AlphaFoldDB" id="A0A1Y5INI8"/>
<gene>
    <name evidence="3" type="ORF">BE221DRAFT_68452</name>
</gene>
<evidence type="ECO:0000256" key="1">
    <source>
        <dbReference type="SAM" id="MobiDB-lite"/>
    </source>
</evidence>
<evidence type="ECO:0000313" key="3">
    <source>
        <dbReference type="EMBL" id="OUS48505.1"/>
    </source>
</evidence>
<feature type="region of interest" description="Disordered" evidence="1">
    <location>
        <begin position="620"/>
        <end position="645"/>
    </location>
</feature>
<dbReference type="EMBL" id="KZ155774">
    <property type="protein sequence ID" value="OUS48505.1"/>
    <property type="molecule type" value="Genomic_DNA"/>
</dbReference>
<name>A0A1Y5INI8_OSTTA</name>
<sequence>MPRARPLGKWRGVLGCACAMATMVVAAVAARDGMVTRLDALGDEFARSAALRCESCAGTVHATVVTMDVVRKTRRARMGSEEVVAGDFESVDGCETRFGAGTARYGFKIVNGTKRLVGPGVDALINAPGDIIDRQEATEAMRVRCKAMMYELDDFVDTFVEAEESVKKSGVSPEEESQKVFMKLMNAICVERLRQCESVEWLGTNLQGVMNASITEQKRAERELIDKISKPATEEGAQPFVDANLAVSRCNGEDPDALSRTACIMLAENLMTKGQQSVRAHANFTGEAKKFQRKLDVGGETKLDDDDADKDGDVHELYAEAMLNASYIRANITLNRAVSYLSLSLDIDPKRASTEHNLAFAYRYGKNYTAAKTHLYALLSPARASEIPAETRAESSKLLCEIEHLEGNDQAAMEACERSIEFNPLNFHALRLKAQLHMVRFFREAEEIRANEHDPQEERQKESLRDVAEAKNLFTQALVLDPAKNEIAQLGMVLYFEQAAQDSALQKLTKEQLGALRHARHFCEQQGTELDNVCTDMLELAGNHVAELGFIALGNDALQMALTLDAKRTHLWTNLGYGFMSMGKFKMAGVAFDRASSADDSFELPEAIATLLKRGGEFERKLEEDRATASAKWTESRRPNKDERRALAAEVEATLSSLRGPAASSHDEL</sequence>
<evidence type="ECO:0008006" key="4">
    <source>
        <dbReference type="Google" id="ProtNLM"/>
    </source>
</evidence>
<dbReference type="Gene3D" id="1.25.40.10">
    <property type="entry name" value="Tetratricopeptide repeat domain"/>
    <property type="match status" value="2"/>
</dbReference>
<dbReference type="Proteomes" id="UP000195557">
    <property type="component" value="Unassembled WGS sequence"/>
</dbReference>
<organism evidence="3">
    <name type="scientific">Ostreococcus tauri</name>
    <name type="common">Marine green alga</name>
    <dbReference type="NCBI Taxonomy" id="70448"/>
    <lineage>
        <taxon>Eukaryota</taxon>
        <taxon>Viridiplantae</taxon>
        <taxon>Chlorophyta</taxon>
        <taxon>Mamiellophyceae</taxon>
        <taxon>Mamiellales</taxon>
        <taxon>Bathycoccaceae</taxon>
        <taxon>Ostreococcus</taxon>
    </lineage>
</organism>
<accession>A0A1Y5INI8</accession>
<dbReference type="SUPFAM" id="SSF48452">
    <property type="entry name" value="TPR-like"/>
    <property type="match status" value="1"/>
</dbReference>